<name>A0A9W4CHM4_9CYAN</name>
<accession>A0A9W4CHM4</accession>
<dbReference type="KEGG" id="ppsu:NO713_00405"/>
<sequence>MVNIKRHIFLLSSHQNNLFSYRFNNLISNLNIKYWTIVIYYNGNPRIISSSCHPETRTVIQELLNCIKTASSSIASVQFDLSEPMEKSNIFDLNFLGYNWTLNASYIHSLSNSYQPIIPYNEMLKETDNIDFQLLQLIRKHMIEYYLSSPKKSLIESVRYSCSKLLQLLTSKYEFDNFILSNGYLSFAVTISSPYYLLIEERDPEELLILSSFNDPLEQDFIKLNKLDTKKAKLLVFSGQTLILNGDIPA</sequence>
<gene>
    <name evidence="1" type="ORF">NO713_00405</name>
</gene>
<dbReference type="RefSeq" id="WP_254172882.1">
    <property type="nucleotide sequence ID" value="NZ_LR882967.1"/>
</dbReference>
<proteinExistence type="predicted"/>
<dbReference type="Proteomes" id="UP001153719">
    <property type="component" value="Chromosome"/>
</dbReference>
<reference evidence="1" key="1">
    <citation type="submission" date="2020-09" db="EMBL/GenBank/DDBJ databases">
        <authorList>
            <person name="Blom J."/>
        </authorList>
    </citation>
    <scope>NUCLEOTIDE SEQUENCE</scope>
    <source>
        <strain evidence="1">No.713</strain>
    </source>
</reference>
<protein>
    <submittedName>
        <fullName evidence="1">Uncharacterized protein</fullName>
    </submittedName>
</protein>
<evidence type="ECO:0000313" key="2">
    <source>
        <dbReference type="Proteomes" id="UP001153719"/>
    </source>
</evidence>
<dbReference type="AlphaFoldDB" id="A0A9W4CHM4"/>
<keyword evidence="2" id="KW-1185">Reference proteome</keyword>
<organism evidence="1 2">
    <name type="scientific">Planktothrix pseudagardhii</name>
    <dbReference type="NCBI Taxonomy" id="132604"/>
    <lineage>
        <taxon>Bacteria</taxon>
        <taxon>Bacillati</taxon>
        <taxon>Cyanobacteriota</taxon>
        <taxon>Cyanophyceae</taxon>
        <taxon>Oscillatoriophycideae</taxon>
        <taxon>Oscillatoriales</taxon>
        <taxon>Microcoleaceae</taxon>
        <taxon>Planktothrix</taxon>
    </lineage>
</organism>
<dbReference type="EMBL" id="LR882967">
    <property type="protein sequence ID" value="CAD5916871.1"/>
    <property type="molecule type" value="Genomic_DNA"/>
</dbReference>
<evidence type="ECO:0000313" key="1">
    <source>
        <dbReference type="EMBL" id="CAD5916871.1"/>
    </source>
</evidence>